<accession>A0A7G5XJ06</accession>
<evidence type="ECO:0000313" key="1">
    <source>
        <dbReference type="EMBL" id="QNA45459.1"/>
    </source>
</evidence>
<dbReference type="EMBL" id="CP060007">
    <property type="protein sequence ID" value="QNA45459.1"/>
    <property type="molecule type" value="Genomic_DNA"/>
</dbReference>
<gene>
    <name evidence="1" type="ORF">H4075_04455</name>
</gene>
<sequence length="319" mass="36568">MPLRKNLNYLLACVLVLVVTSNVISQSKWVTDVYGNVGCNIWLYRSKQQKFPGLRIYGSMSIMGTYDQHYMIHYGPSLSIYTKTVGASLNPLVGDYQIDFTNTFSIGYGFDKPMQYVKQLRTLHNGDFYNLITNQRYALFLSTNYLLNNHRRHQVFGAATATIGDVSVTYNNDAVPFNLLGLSDGFDRYWTGGGTMFVHHPLRFNRVEFGYDQYTGYKPLLYELANIIGISVPLYGDSVQKKKETPNNYNTSVYQLKIGTGPYTSFDVGFAGSMIDRKGRFWGVQDWIHLKGNYPFHPNKDYTRFFIGGSYNNLQNIKW</sequence>
<proteinExistence type="predicted"/>
<protein>
    <recommendedName>
        <fullName evidence="3">Bacterial toxin 23 domain-containing protein</fullName>
    </recommendedName>
</protein>
<reference evidence="2" key="1">
    <citation type="submission" date="2020-08" db="EMBL/GenBank/DDBJ databases">
        <title>Lacibacter sp. S13-6-6 genome sequencing.</title>
        <authorList>
            <person name="Jin L."/>
        </authorList>
    </citation>
    <scope>NUCLEOTIDE SEQUENCE [LARGE SCALE GENOMIC DNA]</scope>
    <source>
        <strain evidence="2">S13-6-6</strain>
    </source>
</reference>
<dbReference type="RefSeq" id="WP_182804539.1">
    <property type="nucleotide sequence ID" value="NZ_CP060007.1"/>
</dbReference>
<evidence type="ECO:0008006" key="3">
    <source>
        <dbReference type="Google" id="ProtNLM"/>
    </source>
</evidence>
<name>A0A7G5XJ06_9BACT</name>
<dbReference type="Proteomes" id="UP000515344">
    <property type="component" value="Chromosome"/>
</dbReference>
<dbReference type="KEGG" id="lacs:H4075_04455"/>
<dbReference type="AlphaFoldDB" id="A0A7G5XJ06"/>
<keyword evidence="2" id="KW-1185">Reference proteome</keyword>
<organism evidence="1 2">
    <name type="scientific">Lacibacter sediminis</name>
    <dbReference type="NCBI Taxonomy" id="2760713"/>
    <lineage>
        <taxon>Bacteria</taxon>
        <taxon>Pseudomonadati</taxon>
        <taxon>Bacteroidota</taxon>
        <taxon>Chitinophagia</taxon>
        <taxon>Chitinophagales</taxon>
        <taxon>Chitinophagaceae</taxon>
        <taxon>Lacibacter</taxon>
    </lineage>
</organism>
<evidence type="ECO:0000313" key="2">
    <source>
        <dbReference type="Proteomes" id="UP000515344"/>
    </source>
</evidence>